<comment type="caution">
    <text evidence="1">The sequence shown here is derived from an EMBL/GenBank/DDBJ whole genome shotgun (WGS) entry which is preliminary data.</text>
</comment>
<evidence type="ECO:0000313" key="1">
    <source>
        <dbReference type="EMBL" id="ERJ93734.1"/>
    </source>
</evidence>
<accession>U2LW75</accession>
<protein>
    <submittedName>
        <fullName evidence="1">Uncharacterized protein</fullName>
    </submittedName>
</protein>
<proteinExistence type="predicted"/>
<evidence type="ECO:0000313" key="2">
    <source>
        <dbReference type="Proteomes" id="UP000016662"/>
    </source>
</evidence>
<reference evidence="1 2" key="1">
    <citation type="submission" date="2013-07" db="EMBL/GenBank/DDBJ databases">
        <authorList>
            <person name="Weinstock G."/>
            <person name="Sodergren E."/>
            <person name="Wylie T."/>
            <person name="Fulton L."/>
            <person name="Fulton R."/>
            <person name="Fronick C."/>
            <person name="O'Laughlin M."/>
            <person name="Godfrey J."/>
            <person name="Miner T."/>
            <person name="Herter B."/>
            <person name="Appelbaum E."/>
            <person name="Cordes M."/>
            <person name="Lek S."/>
            <person name="Wollam A."/>
            <person name="Pepin K.H."/>
            <person name="Palsikar V.B."/>
            <person name="Mitreva M."/>
            <person name="Wilson R.K."/>
        </authorList>
    </citation>
    <scope>NUCLEOTIDE SEQUENCE [LARGE SCALE GENOMIC DNA]</scope>
    <source>
        <strain evidence="1 2">ATCC 27760</strain>
    </source>
</reference>
<dbReference type="EMBL" id="AWVF01000275">
    <property type="protein sequence ID" value="ERJ93734.1"/>
    <property type="molecule type" value="Genomic_DNA"/>
</dbReference>
<name>U2LW75_9FIRM</name>
<keyword evidence="2" id="KW-1185">Reference proteome</keyword>
<sequence>MSRFFPTFLHNFTKEADLPAERSAPYPFLLFFSEETLQADACKFPVIFHKNAREYITVFTSLFVSSDGKFDDASVTQSLCGIALIT</sequence>
<gene>
    <name evidence="1" type="ORF">RUMCAL_02212</name>
</gene>
<organism evidence="1 2">
    <name type="scientific">Ruminococcus callidus ATCC 27760</name>
    <dbReference type="NCBI Taxonomy" id="411473"/>
    <lineage>
        <taxon>Bacteria</taxon>
        <taxon>Bacillati</taxon>
        <taxon>Bacillota</taxon>
        <taxon>Clostridia</taxon>
        <taxon>Eubacteriales</taxon>
        <taxon>Oscillospiraceae</taxon>
        <taxon>Ruminococcus</taxon>
    </lineage>
</organism>
<dbReference type="Proteomes" id="UP000016662">
    <property type="component" value="Unassembled WGS sequence"/>
</dbReference>
<dbReference type="HOGENOM" id="CLU_2495981_0_0_9"/>
<dbReference type="AlphaFoldDB" id="U2LW75"/>